<evidence type="ECO:0008006" key="5">
    <source>
        <dbReference type="Google" id="ProtNLM"/>
    </source>
</evidence>
<dbReference type="EMBL" id="BMOD01000023">
    <property type="protein sequence ID" value="GGJ51796.1"/>
    <property type="molecule type" value="Genomic_DNA"/>
</dbReference>
<organism evidence="3 4">
    <name type="scientific">Deinococcus roseus</name>
    <dbReference type="NCBI Taxonomy" id="392414"/>
    <lineage>
        <taxon>Bacteria</taxon>
        <taxon>Thermotogati</taxon>
        <taxon>Deinococcota</taxon>
        <taxon>Deinococci</taxon>
        <taxon>Deinococcales</taxon>
        <taxon>Deinococcaceae</taxon>
        <taxon>Deinococcus</taxon>
    </lineage>
</organism>
<feature type="domain" description="DUF7737" evidence="2">
    <location>
        <begin position="872"/>
        <end position="973"/>
    </location>
</feature>
<proteinExistence type="predicted"/>
<dbReference type="Proteomes" id="UP000632222">
    <property type="component" value="Unassembled WGS sequence"/>
</dbReference>
<sequence length="975" mass="110058">MNRSEVIAVRIEKIFFNNSPAQTPEAKKTVALLQNFVSSETFQPDLFQHLLQFSLPQMSLRTSEQHKWLSRALESLATHQQSFPAPQVARIYLLKWSSDAQGQANPSPFMALRKLVELDESRSIALSDLLNESLPHFPEPLQAFGAELKEGAAQLNAIAESSASTNPTEQAQMWIQKLSTYEKWTFNSGFIYRGQSLLQHVQQQTRQVREQVMMMLLDTNQELVVSLKALHLLLQQEKPLNSQVTLAVLEWAGKRHSLWFNDPLFALIKALCKASWENKTLPETTKAMLRRTAAMYPDYAATREVLNWLNDALPNAGEIWADQALSDLQTLPASETAAWRKIFEYSLEFSGSKPNAKLLKNLQACVNTLSDPLLNILSWLEKATQGRSFALLTDQHSSMNQAEDGFNSSLLRGIIWLTPGVSHPQLPRLLAQLTEYSLKKLPGVGPRNPKIANACIYALGQLDTSAALAQLARLKTRVTFKSTLKEIEKALDAKASKLGISKEDLEELGIPTYGLDVQGERMEQLGDLTAKVQVKGREVEISYQNAAGKVLKSPSAQAKQDFAEELKELKALSKDIPQMLTAVSDRLDGLYLKQKSWSFEVWQERYLQHPLVHLVARNLIWKFEHAGQVQSLMWQQDRFVGATGQVCSVPEDARVALWHPLDSDTKEVLLWRDFVLQQGITQPFKQAFREIYLLTAAEENTRVYSNRFAAHILKQHQFNALCGLRGWKNDLRLMVDDSYNPPLKKLPEWNLRAEFWVEGAGDEYGIDTNESGTFLYLATDQVRFYALNASENWAHAGGGGYTSGSYLHPMTAEPIPLSEIPALVFSETMRDVDLFVGVCSVGNDPNWTDQGAQQRHYTYWQGYSFGELSETAQTRKVLLEKLVPRLKIRNQATLEGRFLRVQGKLRAYKIHLGSGNILMEPDDQYLCIVPGSSVKEQVLLPFDGDRTLAIILSKAFMLAQDNKISDPTITRQIRR</sequence>
<evidence type="ECO:0000313" key="3">
    <source>
        <dbReference type="EMBL" id="GGJ51796.1"/>
    </source>
</evidence>
<name>A0ABQ2DEM8_9DEIO</name>
<accession>A0ABQ2DEM8</accession>
<dbReference type="InterPro" id="IPR056639">
    <property type="entry name" value="DUF7737"/>
</dbReference>
<dbReference type="InterPro" id="IPR025406">
    <property type="entry name" value="DUF4132"/>
</dbReference>
<reference evidence="4" key="1">
    <citation type="journal article" date="2019" name="Int. J. Syst. Evol. Microbiol.">
        <title>The Global Catalogue of Microorganisms (GCM) 10K type strain sequencing project: providing services to taxonomists for standard genome sequencing and annotation.</title>
        <authorList>
            <consortium name="The Broad Institute Genomics Platform"/>
            <consortium name="The Broad Institute Genome Sequencing Center for Infectious Disease"/>
            <person name="Wu L."/>
            <person name="Ma J."/>
        </authorList>
    </citation>
    <scope>NUCLEOTIDE SEQUENCE [LARGE SCALE GENOMIC DNA]</scope>
    <source>
        <strain evidence="4">JCM 14370</strain>
    </source>
</reference>
<evidence type="ECO:0000259" key="1">
    <source>
        <dbReference type="Pfam" id="PF13569"/>
    </source>
</evidence>
<dbReference type="Pfam" id="PF13569">
    <property type="entry name" value="DUF4132"/>
    <property type="match status" value="1"/>
</dbReference>
<protein>
    <recommendedName>
        <fullName evidence="5">DUF4132 domain-containing protein</fullName>
    </recommendedName>
</protein>
<dbReference type="Pfam" id="PF24879">
    <property type="entry name" value="DUF7737"/>
    <property type="match status" value="1"/>
</dbReference>
<gene>
    <name evidence="3" type="ORF">GCM10008938_42320</name>
</gene>
<comment type="caution">
    <text evidence="3">The sequence shown here is derived from an EMBL/GenBank/DDBJ whole genome shotgun (WGS) entry which is preliminary data.</text>
</comment>
<dbReference type="RefSeq" id="WP_189006553.1">
    <property type="nucleotide sequence ID" value="NZ_BMOD01000023.1"/>
</dbReference>
<evidence type="ECO:0000259" key="2">
    <source>
        <dbReference type="Pfam" id="PF24879"/>
    </source>
</evidence>
<evidence type="ECO:0000313" key="4">
    <source>
        <dbReference type="Proteomes" id="UP000632222"/>
    </source>
</evidence>
<keyword evidence="4" id="KW-1185">Reference proteome</keyword>
<feature type="domain" description="DUF4132" evidence="1">
    <location>
        <begin position="548"/>
        <end position="727"/>
    </location>
</feature>